<accession>A0A2Z2NXV5</accession>
<dbReference type="NCBIfam" id="TIGR00787">
    <property type="entry name" value="dctP"/>
    <property type="match status" value="1"/>
</dbReference>
<sequence>MSYTDRSLMKKNTIPFSATLTLIAGLLSAGTIQAAEFEIRLGHVTSDKEPVQQAIEEFAANVEERSEGRVDIKIFANGLLGTNPEVYEQVRAGAPIITVSDPGYLSDFVADFGVLGGPYLMDDPMQFAKLEGTELYDNMKSRLRDEADIELLAMNWLFGSRHLIADKPVSNPEDIAGMTVRTPPNAMWVKTFEAMGARPTQLPWTEVYSGLSAGVVDAAEAPLPSIYGAKLHEVKKVISLTGHFKGFTGLVINADYFSNLPEDIQTILSEEALAAGKFMTSLMIESQEEWIAKLEAEGVTFNRDVNTAAFQKKTASVYKEFPAWSDGLYDNVRAILDN</sequence>
<organism evidence="3 4">
    <name type="scientific">Granulosicoccus antarcticus IMCC3135</name>
    <dbReference type="NCBI Taxonomy" id="1192854"/>
    <lineage>
        <taxon>Bacteria</taxon>
        <taxon>Pseudomonadati</taxon>
        <taxon>Pseudomonadota</taxon>
        <taxon>Gammaproteobacteria</taxon>
        <taxon>Chromatiales</taxon>
        <taxon>Granulosicoccaceae</taxon>
        <taxon>Granulosicoccus</taxon>
    </lineage>
</organism>
<feature type="signal peptide" evidence="2">
    <location>
        <begin position="1"/>
        <end position="34"/>
    </location>
</feature>
<dbReference type="PIRSF" id="PIRSF006470">
    <property type="entry name" value="DctB"/>
    <property type="match status" value="1"/>
</dbReference>
<dbReference type="Pfam" id="PF03480">
    <property type="entry name" value="DctP"/>
    <property type="match status" value="1"/>
</dbReference>
<dbReference type="InterPro" id="IPR038404">
    <property type="entry name" value="TRAP_DctP_sf"/>
</dbReference>
<gene>
    <name evidence="3" type="primary">yiaO_3</name>
    <name evidence="3" type="ORF">IMCC3135_31170</name>
</gene>
<protein>
    <submittedName>
        <fullName evidence="3">2,3-diketo-L-gulonate-binding periplasmic protein YiaO</fullName>
    </submittedName>
</protein>
<name>A0A2Z2NXV5_9GAMM</name>
<proteinExistence type="predicted"/>
<dbReference type="InterPro" id="IPR018389">
    <property type="entry name" value="DctP_fam"/>
</dbReference>
<evidence type="ECO:0000256" key="1">
    <source>
        <dbReference type="ARBA" id="ARBA00022729"/>
    </source>
</evidence>
<dbReference type="KEGG" id="gai:IMCC3135_31170"/>
<reference evidence="3 4" key="1">
    <citation type="submission" date="2016-12" db="EMBL/GenBank/DDBJ databases">
        <authorList>
            <person name="Song W.-J."/>
            <person name="Kurnit D.M."/>
        </authorList>
    </citation>
    <scope>NUCLEOTIDE SEQUENCE [LARGE SCALE GENOMIC DNA]</scope>
    <source>
        <strain evidence="3 4">IMCC3135</strain>
    </source>
</reference>
<dbReference type="Proteomes" id="UP000250079">
    <property type="component" value="Chromosome"/>
</dbReference>
<evidence type="ECO:0000256" key="2">
    <source>
        <dbReference type="SAM" id="SignalP"/>
    </source>
</evidence>
<dbReference type="PANTHER" id="PTHR33376">
    <property type="match status" value="1"/>
</dbReference>
<evidence type="ECO:0000313" key="4">
    <source>
        <dbReference type="Proteomes" id="UP000250079"/>
    </source>
</evidence>
<keyword evidence="4" id="KW-1185">Reference proteome</keyword>
<dbReference type="PANTHER" id="PTHR33376:SF3">
    <property type="entry name" value="C4-DICARBOXYLATE-BINDING PROTEIN"/>
    <property type="match status" value="1"/>
</dbReference>
<evidence type="ECO:0000313" key="3">
    <source>
        <dbReference type="EMBL" id="ASJ76282.1"/>
    </source>
</evidence>
<dbReference type="Gene3D" id="3.40.190.170">
    <property type="entry name" value="Bacterial extracellular solute-binding protein, family 7"/>
    <property type="match status" value="1"/>
</dbReference>
<feature type="chain" id="PRO_5016391297" evidence="2">
    <location>
        <begin position="35"/>
        <end position="338"/>
    </location>
</feature>
<dbReference type="GO" id="GO:0055085">
    <property type="term" value="P:transmembrane transport"/>
    <property type="evidence" value="ECO:0007669"/>
    <property type="project" value="InterPro"/>
</dbReference>
<dbReference type="NCBIfam" id="NF037995">
    <property type="entry name" value="TRAP_S1"/>
    <property type="match status" value="1"/>
</dbReference>
<dbReference type="GO" id="GO:0030288">
    <property type="term" value="C:outer membrane-bounded periplasmic space"/>
    <property type="evidence" value="ECO:0007669"/>
    <property type="project" value="InterPro"/>
</dbReference>
<dbReference type="CDD" id="cd13669">
    <property type="entry name" value="PBP2_TRAP_TM0322_like"/>
    <property type="match status" value="1"/>
</dbReference>
<keyword evidence="1 2" id="KW-0732">Signal</keyword>
<dbReference type="EMBL" id="CP018632">
    <property type="protein sequence ID" value="ASJ76282.1"/>
    <property type="molecule type" value="Genomic_DNA"/>
</dbReference>
<dbReference type="InterPro" id="IPR004682">
    <property type="entry name" value="TRAP_DctP"/>
</dbReference>
<dbReference type="AlphaFoldDB" id="A0A2Z2NXV5"/>